<evidence type="ECO:0000256" key="6">
    <source>
        <dbReference type="ARBA" id="ARBA00022630"/>
    </source>
</evidence>
<evidence type="ECO:0000256" key="9">
    <source>
        <dbReference type="ARBA" id="ARBA00022857"/>
    </source>
</evidence>
<feature type="domain" description="FAD-binding FR-type" evidence="14">
    <location>
        <begin position="646"/>
        <end position="877"/>
    </location>
</feature>
<dbReference type="STRING" id="45286.A0A0X8HSI6"/>
<protein>
    <recommendedName>
        <fullName evidence="4">assimilatory sulfite reductase (NADPH)</fullName>
        <ecNumber evidence="4">1.8.1.2</ecNumber>
    </recommendedName>
</protein>
<dbReference type="Proteomes" id="UP000243052">
    <property type="component" value="Chromosome iv"/>
</dbReference>
<dbReference type="GO" id="GO:0050660">
    <property type="term" value="F:flavin adenine dinucleotide binding"/>
    <property type="evidence" value="ECO:0007669"/>
    <property type="project" value="TreeGrafter"/>
</dbReference>
<dbReference type="GO" id="GO:0005829">
    <property type="term" value="C:cytosol"/>
    <property type="evidence" value="ECO:0007669"/>
    <property type="project" value="TreeGrafter"/>
</dbReference>
<comment type="catalytic activity">
    <reaction evidence="12">
        <text>hydrogen sulfide + 3 NADP(+) + 3 H2O = sulfite + 3 NADPH + 4 H(+)</text>
        <dbReference type="Rhea" id="RHEA:13801"/>
        <dbReference type="ChEBI" id="CHEBI:15377"/>
        <dbReference type="ChEBI" id="CHEBI:15378"/>
        <dbReference type="ChEBI" id="CHEBI:17359"/>
        <dbReference type="ChEBI" id="CHEBI:29919"/>
        <dbReference type="ChEBI" id="CHEBI:57783"/>
        <dbReference type="ChEBI" id="CHEBI:58349"/>
        <dbReference type="EC" id="1.8.1.2"/>
    </reaction>
</comment>
<dbReference type="CDD" id="cd06207">
    <property type="entry name" value="CyPoR_like"/>
    <property type="match status" value="1"/>
</dbReference>
<proteinExistence type="predicted"/>
<evidence type="ECO:0000313" key="16">
    <source>
        <dbReference type="Proteomes" id="UP000243052"/>
    </source>
</evidence>
<accession>A0A0X8HSI6</accession>
<keyword evidence="9" id="KW-0521">NADP</keyword>
<evidence type="ECO:0000256" key="3">
    <source>
        <dbReference type="ARBA" id="ARBA00004774"/>
    </source>
</evidence>
<evidence type="ECO:0000256" key="5">
    <source>
        <dbReference type="ARBA" id="ARBA00022448"/>
    </source>
</evidence>
<evidence type="ECO:0000256" key="13">
    <source>
        <dbReference type="ARBA" id="ARBA00059320"/>
    </source>
</evidence>
<dbReference type="EC" id="1.8.1.2" evidence="4"/>
<dbReference type="Gene3D" id="2.40.30.10">
    <property type="entry name" value="Translation factors"/>
    <property type="match status" value="1"/>
</dbReference>
<dbReference type="PROSITE" id="PS51384">
    <property type="entry name" value="FAD_FR"/>
    <property type="match status" value="1"/>
</dbReference>
<reference evidence="15 16" key="1">
    <citation type="submission" date="2016-01" db="EMBL/GenBank/DDBJ databases">
        <title>Genome sequence of the yeast Holleya sinecauda.</title>
        <authorList>
            <person name="Dietrich F.S."/>
        </authorList>
    </citation>
    <scope>NUCLEOTIDE SEQUENCE [LARGE SCALE GENOMIC DNA]</scope>
    <source>
        <strain evidence="15 16">ATCC 58844</strain>
    </source>
</reference>
<keyword evidence="5" id="KW-0813">Transport</keyword>
<dbReference type="RefSeq" id="XP_017987663.1">
    <property type="nucleotide sequence ID" value="XM_018131759.1"/>
</dbReference>
<organism evidence="15 16">
    <name type="scientific">Eremothecium sinecaudum</name>
    <dbReference type="NCBI Taxonomy" id="45286"/>
    <lineage>
        <taxon>Eukaryota</taxon>
        <taxon>Fungi</taxon>
        <taxon>Dikarya</taxon>
        <taxon>Ascomycota</taxon>
        <taxon>Saccharomycotina</taxon>
        <taxon>Saccharomycetes</taxon>
        <taxon>Saccharomycetales</taxon>
        <taxon>Saccharomycetaceae</taxon>
        <taxon>Eremothecium</taxon>
    </lineage>
</organism>
<dbReference type="SUPFAM" id="SSF53323">
    <property type="entry name" value="Pyruvate-ferredoxin oxidoreductase, PFOR, domain III"/>
    <property type="match status" value="1"/>
</dbReference>
<keyword evidence="16" id="KW-1185">Reference proteome</keyword>
<dbReference type="Pfam" id="PF00667">
    <property type="entry name" value="FAD_binding_1"/>
    <property type="match status" value="1"/>
</dbReference>
<evidence type="ECO:0000256" key="12">
    <source>
        <dbReference type="ARBA" id="ARBA00052219"/>
    </source>
</evidence>
<evidence type="ECO:0000259" key="14">
    <source>
        <dbReference type="PROSITE" id="PS51384"/>
    </source>
</evidence>
<dbReference type="Gene3D" id="3.40.50.80">
    <property type="entry name" value="Nucleotide-binding domain of ferredoxin-NADP reductase (FNR) module"/>
    <property type="match status" value="1"/>
</dbReference>
<dbReference type="Gene3D" id="1.20.990.10">
    <property type="entry name" value="NADPH-cytochrome p450 Reductase, Chain A, domain 3"/>
    <property type="match status" value="1"/>
</dbReference>
<dbReference type="InterPro" id="IPR017927">
    <property type="entry name" value="FAD-bd_FR_type"/>
</dbReference>
<dbReference type="Gene3D" id="3.40.50.920">
    <property type="match status" value="1"/>
</dbReference>
<evidence type="ECO:0000256" key="11">
    <source>
        <dbReference type="ARBA" id="ARBA00023002"/>
    </source>
</evidence>
<dbReference type="PANTHER" id="PTHR19384">
    <property type="entry name" value="NITRIC OXIDE SYNTHASE-RELATED"/>
    <property type="match status" value="1"/>
</dbReference>
<keyword evidence="10" id="KW-0249">Electron transport</keyword>
<dbReference type="OrthoDB" id="1856718at2759"/>
<dbReference type="InterPro" id="IPR023173">
    <property type="entry name" value="NADPH_Cyt_P450_Rdtase_alpha"/>
</dbReference>
<comment type="pathway">
    <text evidence="3">Sulfur metabolism; hydrogen sulfide biosynthesis; hydrogen sulfide from sulfite (NADPH route): step 1/1.</text>
</comment>
<dbReference type="SUPFAM" id="SSF63380">
    <property type="entry name" value="Riboflavin synthase domain-like"/>
    <property type="match status" value="1"/>
</dbReference>
<dbReference type="InterPro" id="IPR003097">
    <property type="entry name" value="CysJ-like_FAD-binding"/>
</dbReference>
<gene>
    <name evidence="15" type="ORF">AW171_hschr42570</name>
</gene>
<dbReference type="Gene3D" id="3.40.920.10">
    <property type="entry name" value="Pyruvate-ferredoxin oxidoreductase, PFOR, domain III"/>
    <property type="match status" value="1"/>
</dbReference>
<dbReference type="GO" id="GO:0010181">
    <property type="term" value="F:FMN binding"/>
    <property type="evidence" value="ECO:0007669"/>
    <property type="project" value="TreeGrafter"/>
</dbReference>
<evidence type="ECO:0000256" key="2">
    <source>
        <dbReference type="ARBA" id="ARBA00001974"/>
    </source>
</evidence>
<dbReference type="PANTHER" id="PTHR19384:SF109">
    <property type="entry name" value="SULFITE REDUCTASE [NADPH] FLAVOPROTEIN COMPONENT"/>
    <property type="match status" value="1"/>
</dbReference>
<evidence type="ECO:0000256" key="4">
    <source>
        <dbReference type="ARBA" id="ARBA00012604"/>
    </source>
</evidence>
<dbReference type="InterPro" id="IPR017938">
    <property type="entry name" value="Riboflavin_synthase-like_b-brl"/>
</dbReference>
<comment type="cofactor">
    <cofactor evidence="2">
        <name>FAD</name>
        <dbReference type="ChEBI" id="CHEBI:57692"/>
    </cofactor>
</comment>
<evidence type="ECO:0000256" key="8">
    <source>
        <dbReference type="ARBA" id="ARBA00022827"/>
    </source>
</evidence>
<dbReference type="PRINTS" id="PR00371">
    <property type="entry name" value="FPNCR"/>
</dbReference>
<evidence type="ECO:0000256" key="1">
    <source>
        <dbReference type="ARBA" id="ARBA00001917"/>
    </source>
</evidence>
<sequence length="1033" mass="116076">MTSGLPVNPYDKPNDSWDSLTYKRPTSVINSVLNAALDSIFSYKTVSDPDLLDSDLKLPLVRRDSLFFKELEIRNGAGLTALGYHQTKSGLSGIIAPGYALKYFLSTFKTEYESSARFVFNIGALDYDENNGVLTNEHATVLNISASLGIPVIMPLSVWEVSATTQLAVAVAKYGNGIGAMHLFDGAMFSKSIVRFGQSVDLITPEALKLESNVSIDKIIDAFNKNSKIRLSRIDYFGDSTPQTVFVANSTEVDLLSKVIDQYEIAAGLIGVRIPVPFDTDKFLALIPSTVKNIVIIGQALGTSSSCYLKPFVSASLFYAGRRDIKVSEYTFRPDFLWSQQTAAQVIKKYISIPELKKPTKVKDFAFWCLDKTPEFHFADVIAHNLSLERDLAITYRTKFDNISKAGIFYAQLSTYPINERQPISNIGEASVAVVGDPSILSVFNVASSVQSNGTIIIGTGGITLAPFNAEEVDAFKQSLNLPQEIWETIYDKKIRLAFVDYKSISDDSITKDILLSDVLQAVFWKYAYDYRNDQIIESLARISEPSKTVTDDIISHIFVNGIVEIPETSLFITKPEHVAEEQEEQEDIIAETLKHHLLETSFGPNIDPLTIDNDIETRTRSSIAKHLVFEEVYQTSYALRPDLPINNYILKVKENKRITPIEYNRNIFQIEFDISGTGLTYTIGEALGVHAPNNRADVLRFLEFYGLDENEIIAIPAATDPTYVENTTVFNVFSDRLDIFGKPPKKFYESLVEFAKDETDKRRLQDLISPAGASQLKAYQDEEYYTYFDVLELFPSVRPPLSDLIQLISPLKRREYSIASSQKVHTNELHLLVVVVDWIDKRGRKRYGQASKFLADLAVGGELVVSVKPSVMKLPPLTEQPIIMAGLGTGLAPFKAIVEEKAWQKQQGFQIGKIYLFLGSRHKREEYLYGEHWEAYKKAGIITHIGAAFSRDQPEKIYIQDRIREVLDDLRIAMAENEGYFYLCGPTWPVPDITQVLKDIIEADAKIKNIEINLEAAIEDLKESSRYILEVY</sequence>
<dbReference type="FunFam" id="1.20.990.10:FF:000010">
    <property type="entry name" value="Sulfite reductase [NADPH] flavoprotein component"/>
    <property type="match status" value="1"/>
</dbReference>
<comment type="cofactor">
    <cofactor evidence="1">
        <name>FMN</name>
        <dbReference type="ChEBI" id="CHEBI:58210"/>
    </cofactor>
</comment>
<keyword evidence="8" id="KW-0274">FAD</keyword>
<evidence type="ECO:0000256" key="10">
    <source>
        <dbReference type="ARBA" id="ARBA00022982"/>
    </source>
</evidence>
<dbReference type="GO" id="GO:0004783">
    <property type="term" value="F:sulfite reductase (NADPH) activity"/>
    <property type="evidence" value="ECO:0007669"/>
    <property type="project" value="UniProtKB-EC"/>
</dbReference>
<dbReference type="InterPro" id="IPR002869">
    <property type="entry name" value="Pyrv_flavodox_OxRed_cen"/>
</dbReference>
<dbReference type="SUPFAM" id="SSF52922">
    <property type="entry name" value="TK C-terminal domain-like"/>
    <property type="match status" value="1"/>
</dbReference>
<keyword evidence="7" id="KW-0288">FMN</keyword>
<dbReference type="InterPro" id="IPR001709">
    <property type="entry name" value="Flavoprot_Pyr_Nucl_cyt_Rdtase"/>
</dbReference>
<dbReference type="Pfam" id="PF00175">
    <property type="entry name" value="NAD_binding_1"/>
    <property type="match status" value="1"/>
</dbReference>
<dbReference type="EMBL" id="CP014244">
    <property type="protein sequence ID" value="AMD20667.1"/>
    <property type="molecule type" value="Genomic_DNA"/>
</dbReference>
<evidence type="ECO:0000313" key="15">
    <source>
        <dbReference type="EMBL" id="AMD20667.1"/>
    </source>
</evidence>
<dbReference type="AlphaFoldDB" id="A0A0X8HSI6"/>
<dbReference type="FunFam" id="3.40.50.80:FF:000011">
    <property type="entry name" value="Sulfite reductase flavoprotein component"/>
    <property type="match status" value="1"/>
</dbReference>
<dbReference type="SUPFAM" id="SSF52343">
    <property type="entry name" value="Ferredoxin reductase-like, C-terminal NADP-linked domain"/>
    <property type="match status" value="1"/>
</dbReference>
<comment type="function">
    <text evidence="13">This enzyme catalyzes the 6-electron reduction of sulfite to sulfide. This is one of several activities required for the biosynthesis of L-cysteine from sulfate.</text>
</comment>
<keyword evidence="11" id="KW-0560">Oxidoreductase</keyword>
<dbReference type="InterPro" id="IPR039261">
    <property type="entry name" value="FNR_nucleotide-bd"/>
</dbReference>
<dbReference type="InterPro" id="IPR001433">
    <property type="entry name" value="OxRdtase_FAD/NAD-bd"/>
</dbReference>
<name>A0A0X8HSI6_9SACH</name>
<keyword evidence="6" id="KW-0285">Flavoprotein</keyword>
<dbReference type="GeneID" id="28723923"/>
<evidence type="ECO:0000256" key="7">
    <source>
        <dbReference type="ARBA" id="ARBA00022643"/>
    </source>
</evidence>
<dbReference type="InterPro" id="IPR009014">
    <property type="entry name" value="Transketo_C/PFOR_II"/>
</dbReference>